<keyword evidence="5" id="KW-0539">Nucleus</keyword>
<keyword evidence="3" id="KW-0238">DNA-binding</keyword>
<name>A0A6A6CPC6_ZASCE</name>
<dbReference type="AlphaFoldDB" id="A0A6A6CPC6"/>
<dbReference type="Pfam" id="PF04082">
    <property type="entry name" value="Fungal_trans"/>
    <property type="match status" value="1"/>
</dbReference>
<keyword evidence="1" id="KW-0862">Zinc</keyword>
<evidence type="ECO:0000256" key="5">
    <source>
        <dbReference type="ARBA" id="ARBA00023242"/>
    </source>
</evidence>
<dbReference type="GO" id="GO:0008270">
    <property type="term" value="F:zinc ion binding"/>
    <property type="evidence" value="ECO:0007669"/>
    <property type="project" value="InterPro"/>
</dbReference>
<sequence length="400" mass="45466">MSTAAIETQKVLQDYHIMSRMLLIPPFTEAQMDVTRLQGLLQVSRNPSEQEPTTNFDLAELYAEQHVSYSPYNKTSPAGSAVTAHNWYSAYVNFHSASFRRTADEPTTPSSLEDTTSKLSNLELWNKRQYPPALVHDLVQVYMDEFHTLCPILDKHHFLATLRNGTVSSTLMSCVLFIATVHCDAATITTRMGFADRVEACDAHFSDACAAFDADREMPRPTLIVCAFLLHYWFGRPSMYRDAAWWLGTAIRTAQSLRYHRTDGTEDSTDNSAQRRVWWCLYIRDRQVSLSMGSPLIINDLDCDVELPRPQDFNDDESTTARYIRLQAELNRTTSLLFYRHCSPTRLRLVKDPEHRLRAGHVGTVYTVLASSSKSAMNTIPSLSYSAYEDIVPIQANAWL</sequence>
<keyword evidence="2" id="KW-0805">Transcription regulation</keyword>
<keyword evidence="4" id="KW-0804">Transcription</keyword>
<protein>
    <recommendedName>
        <fullName evidence="6">Xylanolytic transcriptional activator regulatory domain-containing protein</fullName>
    </recommendedName>
</protein>
<feature type="domain" description="Xylanolytic transcriptional activator regulatory" evidence="6">
    <location>
        <begin position="243"/>
        <end position="314"/>
    </location>
</feature>
<reference evidence="7" key="1">
    <citation type="journal article" date="2020" name="Stud. Mycol.">
        <title>101 Dothideomycetes genomes: a test case for predicting lifestyles and emergence of pathogens.</title>
        <authorList>
            <person name="Haridas S."/>
            <person name="Albert R."/>
            <person name="Binder M."/>
            <person name="Bloem J."/>
            <person name="Labutti K."/>
            <person name="Salamov A."/>
            <person name="Andreopoulos B."/>
            <person name="Baker S."/>
            <person name="Barry K."/>
            <person name="Bills G."/>
            <person name="Bluhm B."/>
            <person name="Cannon C."/>
            <person name="Castanera R."/>
            <person name="Culley D."/>
            <person name="Daum C."/>
            <person name="Ezra D."/>
            <person name="Gonzalez J."/>
            <person name="Henrissat B."/>
            <person name="Kuo A."/>
            <person name="Liang C."/>
            <person name="Lipzen A."/>
            <person name="Lutzoni F."/>
            <person name="Magnuson J."/>
            <person name="Mondo S."/>
            <person name="Nolan M."/>
            <person name="Ohm R."/>
            <person name="Pangilinan J."/>
            <person name="Park H.-J."/>
            <person name="Ramirez L."/>
            <person name="Alfaro M."/>
            <person name="Sun H."/>
            <person name="Tritt A."/>
            <person name="Yoshinaga Y."/>
            <person name="Zwiers L.-H."/>
            <person name="Turgeon B."/>
            <person name="Goodwin S."/>
            <person name="Spatafora J."/>
            <person name="Crous P."/>
            <person name="Grigoriev I."/>
        </authorList>
    </citation>
    <scope>NUCLEOTIDE SEQUENCE</scope>
    <source>
        <strain evidence="7">ATCC 36951</strain>
    </source>
</reference>
<dbReference type="GeneID" id="54559054"/>
<accession>A0A6A6CPC6</accession>
<dbReference type="PANTHER" id="PTHR47171">
    <property type="entry name" value="FARA-RELATED"/>
    <property type="match status" value="1"/>
</dbReference>
<evidence type="ECO:0000256" key="4">
    <source>
        <dbReference type="ARBA" id="ARBA00023163"/>
    </source>
</evidence>
<dbReference type="GO" id="GO:0003677">
    <property type="term" value="F:DNA binding"/>
    <property type="evidence" value="ECO:0007669"/>
    <property type="project" value="UniProtKB-KW"/>
</dbReference>
<dbReference type="PANTHER" id="PTHR47171:SF1">
    <property type="entry name" value="ZN(II)2CYS6 TRANSCRIPTION FACTOR (EUROFUNG)"/>
    <property type="match status" value="1"/>
</dbReference>
<proteinExistence type="predicted"/>
<dbReference type="OrthoDB" id="5121955at2759"/>
<dbReference type="InterPro" id="IPR052073">
    <property type="entry name" value="Amide_Lactam_Regulators"/>
</dbReference>
<dbReference type="RefSeq" id="XP_033669412.1">
    <property type="nucleotide sequence ID" value="XM_033805782.1"/>
</dbReference>
<dbReference type="GO" id="GO:0006351">
    <property type="term" value="P:DNA-templated transcription"/>
    <property type="evidence" value="ECO:0007669"/>
    <property type="project" value="InterPro"/>
</dbReference>
<evidence type="ECO:0000313" key="8">
    <source>
        <dbReference type="Proteomes" id="UP000799537"/>
    </source>
</evidence>
<dbReference type="EMBL" id="ML993590">
    <property type="protein sequence ID" value="KAF2168523.1"/>
    <property type="molecule type" value="Genomic_DNA"/>
</dbReference>
<keyword evidence="8" id="KW-1185">Reference proteome</keyword>
<dbReference type="CDD" id="cd12148">
    <property type="entry name" value="fungal_TF_MHR"/>
    <property type="match status" value="1"/>
</dbReference>
<dbReference type="InterPro" id="IPR007219">
    <property type="entry name" value="XnlR_reg_dom"/>
</dbReference>
<dbReference type="Proteomes" id="UP000799537">
    <property type="component" value="Unassembled WGS sequence"/>
</dbReference>
<dbReference type="SMART" id="SM00906">
    <property type="entry name" value="Fungal_trans"/>
    <property type="match status" value="1"/>
</dbReference>
<evidence type="ECO:0000256" key="2">
    <source>
        <dbReference type="ARBA" id="ARBA00023015"/>
    </source>
</evidence>
<organism evidence="7 8">
    <name type="scientific">Zasmidium cellare ATCC 36951</name>
    <dbReference type="NCBI Taxonomy" id="1080233"/>
    <lineage>
        <taxon>Eukaryota</taxon>
        <taxon>Fungi</taxon>
        <taxon>Dikarya</taxon>
        <taxon>Ascomycota</taxon>
        <taxon>Pezizomycotina</taxon>
        <taxon>Dothideomycetes</taxon>
        <taxon>Dothideomycetidae</taxon>
        <taxon>Mycosphaerellales</taxon>
        <taxon>Mycosphaerellaceae</taxon>
        <taxon>Zasmidium</taxon>
    </lineage>
</organism>
<gene>
    <name evidence="7" type="ORF">M409DRAFT_21273</name>
</gene>
<evidence type="ECO:0000256" key="1">
    <source>
        <dbReference type="ARBA" id="ARBA00022833"/>
    </source>
</evidence>
<evidence type="ECO:0000259" key="6">
    <source>
        <dbReference type="SMART" id="SM00906"/>
    </source>
</evidence>
<evidence type="ECO:0000313" key="7">
    <source>
        <dbReference type="EMBL" id="KAF2168523.1"/>
    </source>
</evidence>
<evidence type="ECO:0000256" key="3">
    <source>
        <dbReference type="ARBA" id="ARBA00023125"/>
    </source>
</evidence>